<keyword evidence="1" id="KW-1133">Transmembrane helix</keyword>
<feature type="transmembrane region" description="Helical" evidence="1">
    <location>
        <begin position="39"/>
        <end position="63"/>
    </location>
</feature>
<protein>
    <submittedName>
        <fullName evidence="2">Uncharacterized protein</fullName>
    </submittedName>
</protein>
<feature type="transmembrane region" description="Helical" evidence="1">
    <location>
        <begin position="6"/>
        <end position="27"/>
    </location>
</feature>
<dbReference type="Proteomes" id="UP000053923">
    <property type="component" value="Unassembled WGS sequence"/>
</dbReference>
<dbReference type="AlphaFoldDB" id="A0A101JG60"/>
<evidence type="ECO:0000313" key="2">
    <source>
        <dbReference type="EMBL" id="KUL26266.1"/>
    </source>
</evidence>
<organism evidence="2 3">
    <name type="scientific">Streptomyces regalis</name>
    <dbReference type="NCBI Taxonomy" id="68262"/>
    <lineage>
        <taxon>Bacteria</taxon>
        <taxon>Bacillati</taxon>
        <taxon>Actinomycetota</taxon>
        <taxon>Actinomycetes</taxon>
        <taxon>Kitasatosporales</taxon>
        <taxon>Streptomycetaceae</taxon>
        <taxon>Streptomyces</taxon>
    </lineage>
</organism>
<sequence>MEQLSPWTRAFLAFIAVSLGLSVFGAVQARREAPRRRLWVTMSVAGAVVSVCAGLVVGAGALLGTVTTSPVKVGFDDEFTLHSRADEDVRVGVLPLDAGSYVIWAKLYVENPETSGVRVTCRLDAGNDYDITSVDVVPEGSVPIALTVAHTYRDPGSVILQCRNASTTPRTSVLKQVKILVIGADSVRIDQLSG</sequence>
<dbReference type="OrthoDB" id="4333103at2"/>
<keyword evidence="1" id="KW-0812">Transmembrane</keyword>
<evidence type="ECO:0000313" key="3">
    <source>
        <dbReference type="Proteomes" id="UP000053923"/>
    </source>
</evidence>
<gene>
    <name evidence="2" type="ORF">ADL12_32735</name>
</gene>
<name>A0A101JG60_9ACTN</name>
<keyword evidence="1" id="KW-0472">Membrane</keyword>
<proteinExistence type="predicted"/>
<evidence type="ECO:0000256" key="1">
    <source>
        <dbReference type="SAM" id="Phobius"/>
    </source>
</evidence>
<reference evidence="3" key="1">
    <citation type="submission" date="2015-10" db="EMBL/GenBank/DDBJ databases">
        <authorList>
            <person name="Ju K.-S."/>
            <person name="Doroghazi J.R."/>
            <person name="Metcalf W.W."/>
        </authorList>
    </citation>
    <scope>NUCLEOTIDE SEQUENCE [LARGE SCALE GENOMIC DNA]</scope>
    <source>
        <strain evidence="3">NRRL 3151</strain>
    </source>
</reference>
<dbReference type="EMBL" id="LLZG01000363">
    <property type="protein sequence ID" value="KUL26266.1"/>
    <property type="molecule type" value="Genomic_DNA"/>
</dbReference>
<comment type="caution">
    <text evidence="2">The sequence shown here is derived from an EMBL/GenBank/DDBJ whole genome shotgun (WGS) entry which is preliminary data.</text>
</comment>
<keyword evidence="3" id="KW-1185">Reference proteome</keyword>
<accession>A0A101JG60</accession>